<keyword evidence="15" id="KW-1185">Reference proteome</keyword>
<evidence type="ECO:0000256" key="9">
    <source>
        <dbReference type="ARBA" id="ARBA00023157"/>
    </source>
</evidence>
<dbReference type="Pfam" id="PF07748">
    <property type="entry name" value="Glyco_hydro_38C"/>
    <property type="match status" value="1"/>
</dbReference>
<dbReference type="FunFam" id="2.70.98.30:FF:000003">
    <property type="entry name" value="Alpha-mannosidase"/>
    <property type="match status" value="1"/>
</dbReference>
<dbReference type="FunFam" id="3.20.110.10:FF:000001">
    <property type="entry name" value="Alpha-mannosidase"/>
    <property type="match status" value="1"/>
</dbReference>
<comment type="similarity">
    <text evidence="3">Belongs to the glycosyl hydrolase 38 family.</text>
</comment>
<evidence type="ECO:0000256" key="1">
    <source>
        <dbReference type="ARBA" id="ARBA00000365"/>
    </source>
</evidence>
<dbReference type="OrthoDB" id="2016903at2759"/>
<dbReference type="Gene3D" id="2.60.40.1180">
    <property type="entry name" value="Golgi alpha-mannosidase II"/>
    <property type="match status" value="1"/>
</dbReference>
<evidence type="ECO:0000256" key="6">
    <source>
        <dbReference type="ARBA" id="ARBA00022729"/>
    </source>
</evidence>
<feature type="region of interest" description="Disordered" evidence="12">
    <location>
        <begin position="173"/>
        <end position="208"/>
    </location>
</feature>
<dbReference type="Gene3D" id="3.20.110.10">
    <property type="entry name" value="Glycoside hydrolase 38, N terminal domain"/>
    <property type="match status" value="1"/>
</dbReference>
<dbReference type="PANTHER" id="PTHR11607:SF3">
    <property type="entry name" value="LYSOSOMAL ALPHA-MANNOSIDASE"/>
    <property type="match status" value="1"/>
</dbReference>
<dbReference type="InterPro" id="IPR037094">
    <property type="entry name" value="Glyco_hydro_38_cen_sf"/>
</dbReference>
<evidence type="ECO:0000256" key="4">
    <source>
        <dbReference type="ARBA" id="ARBA00012752"/>
    </source>
</evidence>
<dbReference type="FunFam" id="1.20.1270.50:FF:000003">
    <property type="entry name" value="Alpha-mannosidase"/>
    <property type="match status" value="1"/>
</dbReference>
<keyword evidence="11" id="KW-0326">Glycosidase</keyword>
<dbReference type="GO" id="GO:0030246">
    <property type="term" value="F:carbohydrate binding"/>
    <property type="evidence" value="ECO:0007669"/>
    <property type="project" value="InterPro"/>
</dbReference>
<keyword evidence="8" id="KW-0862">Zinc</keyword>
<comment type="cofactor">
    <cofactor evidence="2">
        <name>Zn(2+)</name>
        <dbReference type="ChEBI" id="CHEBI:29105"/>
    </cofactor>
</comment>
<dbReference type="InterPro" id="IPR027291">
    <property type="entry name" value="Glyco_hydro_38_N_sf"/>
</dbReference>
<dbReference type="GO" id="GO:0006013">
    <property type="term" value="P:mannose metabolic process"/>
    <property type="evidence" value="ECO:0007669"/>
    <property type="project" value="InterPro"/>
</dbReference>
<protein>
    <recommendedName>
        <fullName evidence="4">alpha-mannosidase</fullName>
        <ecNumber evidence="4">3.2.1.24</ecNumber>
    </recommendedName>
</protein>
<dbReference type="InterPro" id="IPR048534">
    <property type="entry name" value="Man2a1-like_dom"/>
</dbReference>
<evidence type="ECO:0000256" key="2">
    <source>
        <dbReference type="ARBA" id="ARBA00001947"/>
    </source>
</evidence>
<dbReference type="Proteomes" id="UP000053825">
    <property type="component" value="Unassembled WGS sequence"/>
</dbReference>
<dbReference type="SMART" id="SM00872">
    <property type="entry name" value="Alpha-mann_mid"/>
    <property type="match status" value="1"/>
</dbReference>
<accession>A0A0L7QJS0</accession>
<dbReference type="InterPro" id="IPR011682">
    <property type="entry name" value="Glyco_hydro_38_C"/>
</dbReference>
<dbReference type="STRING" id="597456.A0A0L7QJS0"/>
<organism evidence="14 15">
    <name type="scientific">Habropoda laboriosa</name>
    <dbReference type="NCBI Taxonomy" id="597456"/>
    <lineage>
        <taxon>Eukaryota</taxon>
        <taxon>Metazoa</taxon>
        <taxon>Ecdysozoa</taxon>
        <taxon>Arthropoda</taxon>
        <taxon>Hexapoda</taxon>
        <taxon>Insecta</taxon>
        <taxon>Pterygota</taxon>
        <taxon>Neoptera</taxon>
        <taxon>Endopterygota</taxon>
        <taxon>Hymenoptera</taxon>
        <taxon>Apocrita</taxon>
        <taxon>Aculeata</taxon>
        <taxon>Apoidea</taxon>
        <taxon>Anthophila</taxon>
        <taxon>Apidae</taxon>
        <taxon>Habropoda</taxon>
    </lineage>
</organism>
<dbReference type="InterPro" id="IPR041147">
    <property type="entry name" value="GH38_C"/>
</dbReference>
<name>A0A0L7QJS0_9HYME</name>
<dbReference type="SUPFAM" id="SSF88713">
    <property type="entry name" value="Glycoside hydrolase/deacetylase"/>
    <property type="match status" value="1"/>
</dbReference>
<evidence type="ECO:0000256" key="7">
    <source>
        <dbReference type="ARBA" id="ARBA00022801"/>
    </source>
</evidence>
<evidence type="ECO:0000256" key="10">
    <source>
        <dbReference type="ARBA" id="ARBA00023180"/>
    </source>
</evidence>
<dbReference type="InterPro" id="IPR028995">
    <property type="entry name" value="Glyco_hydro_57/38_cen_sf"/>
</dbReference>
<dbReference type="Pfam" id="PF09261">
    <property type="entry name" value="Alpha-mann_mid"/>
    <property type="match status" value="1"/>
</dbReference>
<dbReference type="Pfam" id="PF21260">
    <property type="entry name" value="Laman-like_dom"/>
    <property type="match status" value="1"/>
</dbReference>
<dbReference type="GO" id="GO:0004559">
    <property type="term" value="F:alpha-mannosidase activity"/>
    <property type="evidence" value="ECO:0007669"/>
    <property type="project" value="UniProtKB-EC"/>
</dbReference>
<dbReference type="Gene3D" id="2.70.98.30">
    <property type="entry name" value="Golgi alpha-mannosidase II, domain 4"/>
    <property type="match status" value="1"/>
</dbReference>
<dbReference type="PANTHER" id="PTHR11607">
    <property type="entry name" value="ALPHA-MANNOSIDASE"/>
    <property type="match status" value="1"/>
</dbReference>
<dbReference type="Pfam" id="PF01074">
    <property type="entry name" value="Glyco_hydro_38N"/>
    <property type="match status" value="1"/>
</dbReference>
<dbReference type="InterPro" id="IPR050843">
    <property type="entry name" value="Glycosyl_Hydrlase_38"/>
</dbReference>
<feature type="domain" description="Glycoside hydrolase family 38 central" evidence="13">
    <location>
        <begin position="977"/>
        <end position="1051"/>
    </location>
</feature>
<dbReference type="CDD" id="cd10810">
    <property type="entry name" value="GH38N_AMII_LAM_like"/>
    <property type="match status" value="1"/>
</dbReference>
<dbReference type="EMBL" id="KQ415041">
    <property type="protein sequence ID" value="KOC58867.1"/>
    <property type="molecule type" value="Genomic_DNA"/>
</dbReference>
<evidence type="ECO:0000313" key="15">
    <source>
        <dbReference type="Proteomes" id="UP000053825"/>
    </source>
</evidence>
<keyword evidence="9" id="KW-1015">Disulfide bond</keyword>
<dbReference type="Pfam" id="PF17677">
    <property type="entry name" value="Glyco_hydro38C2"/>
    <property type="match status" value="1"/>
</dbReference>
<evidence type="ECO:0000256" key="3">
    <source>
        <dbReference type="ARBA" id="ARBA00009792"/>
    </source>
</evidence>
<dbReference type="InterPro" id="IPR013780">
    <property type="entry name" value="Glyco_hydro_b"/>
</dbReference>
<sequence length="1602" mass="183645">MESNESAPVNLQKLLTPASDSQGIMQSKNRKMFASSYFYAPTHPTVEDQVELARRISHSLSDVKNMKSKGQSMYVNRKKRSVKWIHDGNGIEDVDEPSTPVHRDKVPLKCMMNPHGKVLDIHGIQALGEEVNIEPMPKNPEKLFDIVRDLNNQRGRGAEIFAKRRKRSEKWVVDKDQPQTPSTPGVLKTPTYAGKPEMNGNSKFSTLPPLTPIVPEPAVEKPFYNPFTVDLSLDTNLPTTGRNQYRCNGKECNHSTEVTKIYLREVAVGTDNDFPFENSRSPIVEKSRRITFEPDIERHNNYHGRYNTNENTTPSISTNRRNYAYNKASQGKYNFSNAQHVTNREIKNYTKEQRVTECIKSTINEKEKFMSNQREIESEENEYTPIPVKQLIQEFEKTCRPVMQYKQISPKVIPIVQHSYHDNDITRFFETRSSVKYNNEEEHRRIAEQQAYQEPVKLQEHCNNGYISTDDTEYTTDDTDSQMNDYSEEIMYREKSESSSIMNGEQDYTSMYHEECSSRRRSMTSEEVETFCNNGDGKFVDTESNVPAEAKSLLLSMIASQEDILDTIKHLRNTPVLDNLLHGVLPDCKFADICPDVGGKKLYEDNTYTGPKLASVHNLTNYNTAPRGWDQSLTFYRPIKFEKPQEIACPVPDPKKLNIHLVPHSHDDVGWLKTVDQYFFGSRPAIQKAGVQYILDSVIQALLADPERKFIYVETAFLWKWWIRQSDKMQQDVRNLINEGRLEIIGGGWSMNDEAVTHYHSLVDQYTWGFRRLNDTFGSCARPHIGWQIDPFGHSREQASMFAQLGFDGMFFGRLDYQDKAARMKNSNMEFLWKGSSSLGSRADLFTVALYNTYSPPPGFCYDMLCNDEPINDDPESPDYSVTNKVKQLVEYAHRQAAAYQTNNVIFTMGEDFNYQQAEMWFTNLDRLIRYVREKKGNEVNIFYSTPSCYLKALHDLELEWVTKEDDFFPYASDPHSFWTGYFSSRPTIKFYERMGNNILQISKQLSVLAHLKGHEKQLEHFREAMGVMQHHDAVTGTEKQLVAEDYARILNSAIEQGLNIISEAMSDWRTNGQLKGDMYACMELNISSCSYTEDQDTELTIYNPLSQKVDSNIRVPVQIGSYNVVDLTDDVTVTSHLVPVPNSVQKIPGRNSSAMYELLFIATLPPLGYRSFKVTKNSEITYPVVTTSKAYSISNEFYDVSINANGNAVVEWKREQNMSLTQSFHYYEGMQGNNREFENRSSGAYIFRPKSPLAKNFIKPGSYKIYKGPVVEEIHQYINDWVSQVIRVYKGKEYVEFDWLVGPIPVKDTISKEIVTRYSSNLNSSDEFYTDSNGREMLKRKKNYRPTWNLNLFEEISGNYYPVTSKISLKDKERLLKLSVLTDRAQGGTSLRNGEIEMMLHRRLLKDDAFGVGEALNETAFGEGLVVRGTHYIIGGSTKNLDKIATKEKALALEMLLRPLILIKTNASVSANVTIQNTGLAKSLPPNVHILTLEPWKDNTVLLRLEHIFEVGETVSYSKPTEVNIQDLFSTFTIVSAKETTLGANQWFNEMNRFKWKAETNDVDQGEDFSTPVEMKDGAINVVLKPMEIRTFILEIAPSNL</sequence>
<evidence type="ECO:0000259" key="13">
    <source>
        <dbReference type="SMART" id="SM00872"/>
    </source>
</evidence>
<dbReference type="InterPro" id="IPR011330">
    <property type="entry name" value="Glyco_hydro/deAcase_b/a-brl"/>
</dbReference>
<dbReference type="Gene3D" id="1.20.1270.50">
    <property type="entry name" value="Glycoside hydrolase family 38, central domain"/>
    <property type="match status" value="2"/>
</dbReference>
<dbReference type="EC" id="3.2.1.24" evidence="4"/>
<dbReference type="InterPro" id="IPR000602">
    <property type="entry name" value="Glyco_hydro_38_N"/>
</dbReference>
<dbReference type="InterPro" id="IPR015341">
    <property type="entry name" value="Glyco_hydro_38_cen"/>
</dbReference>
<comment type="catalytic activity">
    <reaction evidence="1">
        <text>Hydrolysis of terminal, non-reducing alpha-D-mannose residues in alpha-D-mannosides.</text>
        <dbReference type="EC" id="3.2.1.24"/>
    </reaction>
</comment>
<reference evidence="14 15" key="1">
    <citation type="submission" date="2015-07" db="EMBL/GenBank/DDBJ databases">
        <title>The genome of Habropoda laboriosa.</title>
        <authorList>
            <person name="Pan H."/>
            <person name="Kapheim K."/>
        </authorList>
    </citation>
    <scope>NUCLEOTIDE SEQUENCE [LARGE SCALE GENOMIC DNA]</scope>
    <source>
        <strain evidence="14">0110345459</strain>
    </source>
</reference>
<proteinExistence type="inferred from homology"/>
<dbReference type="SUPFAM" id="SSF88688">
    <property type="entry name" value="Families 57/38 glycoside transferase middle domain"/>
    <property type="match status" value="1"/>
</dbReference>
<evidence type="ECO:0000256" key="12">
    <source>
        <dbReference type="SAM" id="MobiDB-lite"/>
    </source>
</evidence>
<evidence type="ECO:0000256" key="5">
    <source>
        <dbReference type="ARBA" id="ARBA00022723"/>
    </source>
</evidence>
<evidence type="ECO:0000256" key="8">
    <source>
        <dbReference type="ARBA" id="ARBA00022833"/>
    </source>
</evidence>
<dbReference type="FunFam" id="1.20.1270.50:FF:000002">
    <property type="entry name" value="Alpha-mannosidase"/>
    <property type="match status" value="1"/>
</dbReference>
<evidence type="ECO:0000313" key="14">
    <source>
        <dbReference type="EMBL" id="KOC58867.1"/>
    </source>
</evidence>
<evidence type="ECO:0000256" key="11">
    <source>
        <dbReference type="ARBA" id="ARBA00023295"/>
    </source>
</evidence>
<keyword evidence="10" id="KW-0325">Glycoprotein</keyword>
<dbReference type="GO" id="GO:0005764">
    <property type="term" value="C:lysosome"/>
    <property type="evidence" value="ECO:0007669"/>
    <property type="project" value="TreeGrafter"/>
</dbReference>
<dbReference type="SUPFAM" id="SSF74650">
    <property type="entry name" value="Galactose mutarotase-like"/>
    <property type="match status" value="1"/>
</dbReference>
<keyword evidence="7" id="KW-0378">Hydrolase</keyword>
<keyword evidence="6" id="KW-0732">Signal</keyword>
<keyword evidence="5" id="KW-0479">Metal-binding</keyword>
<gene>
    <name evidence="14" type="ORF">WH47_01391</name>
</gene>
<dbReference type="Gene3D" id="2.60.40.1360">
    <property type="match status" value="1"/>
</dbReference>
<dbReference type="GO" id="GO:0046872">
    <property type="term" value="F:metal ion binding"/>
    <property type="evidence" value="ECO:0007669"/>
    <property type="project" value="UniProtKB-KW"/>
</dbReference>
<dbReference type="InterPro" id="IPR011013">
    <property type="entry name" value="Gal_mutarotase_sf_dom"/>
</dbReference>